<dbReference type="InterPro" id="IPR018163">
    <property type="entry name" value="Thr/Ala-tRNA-synth_IIc_edit"/>
</dbReference>
<keyword evidence="6 12" id="KW-0862">Zinc</keyword>
<dbReference type="Pfam" id="PF01411">
    <property type="entry name" value="tRNA-synt_2c"/>
    <property type="match status" value="1"/>
</dbReference>
<dbReference type="InterPro" id="IPR009000">
    <property type="entry name" value="Transl_B-barrel_sf"/>
</dbReference>
<dbReference type="GO" id="GO:0002161">
    <property type="term" value="F:aminoacyl-tRNA deacylase activity"/>
    <property type="evidence" value="ECO:0007669"/>
    <property type="project" value="TreeGrafter"/>
</dbReference>
<dbReference type="Gene3D" id="3.30.930.10">
    <property type="entry name" value="Bira Bifunctional Protein, Domain 2"/>
    <property type="match status" value="1"/>
</dbReference>
<dbReference type="GO" id="GO:0005739">
    <property type="term" value="C:mitochondrion"/>
    <property type="evidence" value="ECO:0007669"/>
    <property type="project" value="UniProtKB-SubCell"/>
</dbReference>
<evidence type="ECO:0000256" key="7">
    <source>
        <dbReference type="ARBA" id="ARBA00022840"/>
    </source>
</evidence>
<evidence type="ECO:0000259" key="14">
    <source>
        <dbReference type="PROSITE" id="PS50860"/>
    </source>
</evidence>
<dbReference type="PROSITE" id="PS50860">
    <property type="entry name" value="AA_TRNA_LIGASE_II_ALA"/>
    <property type="match status" value="1"/>
</dbReference>
<keyword evidence="12" id="KW-0963">Cytoplasm</keyword>
<evidence type="ECO:0000256" key="4">
    <source>
        <dbReference type="ARBA" id="ARBA00022723"/>
    </source>
</evidence>
<evidence type="ECO:0000256" key="5">
    <source>
        <dbReference type="ARBA" id="ARBA00022741"/>
    </source>
</evidence>
<accession>A0A7J7IJD3</accession>
<comment type="function">
    <text evidence="12">Catalyzes the attachment of alanine to tRNA(Ala) in a two-step reaction: alanine is first activated by ATP to form Ala-AMP and then transferred to the acceptor end of tRNA(Ala). Also edits incorrectly charged tRNA(Ala) via its editing domain.</text>
</comment>
<dbReference type="SUPFAM" id="SSF55681">
    <property type="entry name" value="Class II aaRS and biotin synthetases"/>
    <property type="match status" value="1"/>
</dbReference>
<dbReference type="GO" id="GO:0000049">
    <property type="term" value="F:tRNA binding"/>
    <property type="evidence" value="ECO:0007669"/>
    <property type="project" value="UniProtKB-KW"/>
</dbReference>
<gene>
    <name evidence="15" type="ORF">F1559_004523</name>
</gene>
<feature type="binding site" evidence="12">
    <location>
        <position position="736"/>
    </location>
    <ligand>
        <name>Zn(2+)</name>
        <dbReference type="ChEBI" id="CHEBI:29105"/>
    </ligand>
</feature>
<evidence type="ECO:0000313" key="16">
    <source>
        <dbReference type="Proteomes" id="UP000530660"/>
    </source>
</evidence>
<evidence type="ECO:0000256" key="8">
    <source>
        <dbReference type="ARBA" id="ARBA00022884"/>
    </source>
</evidence>
<dbReference type="GO" id="GO:0004813">
    <property type="term" value="F:alanine-tRNA ligase activity"/>
    <property type="evidence" value="ECO:0007669"/>
    <property type="project" value="UniProtKB-UniRule"/>
</dbReference>
<dbReference type="PANTHER" id="PTHR11777:SF9">
    <property type="entry name" value="ALANINE--TRNA LIGASE, CYTOPLASMIC"/>
    <property type="match status" value="1"/>
</dbReference>
<keyword evidence="12" id="KW-0496">Mitochondrion</keyword>
<evidence type="ECO:0000256" key="13">
    <source>
        <dbReference type="SAM" id="MobiDB-lite"/>
    </source>
</evidence>
<dbReference type="PRINTS" id="PR00980">
    <property type="entry name" value="TRNASYNTHALA"/>
</dbReference>
<dbReference type="OrthoDB" id="2423964at2759"/>
<dbReference type="InterPro" id="IPR023033">
    <property type="entry name" value="Ala_tRNA_ligase_euk/bac"/>
</dbReference>
<dbReference type="SUPFAM" id="SSF101353">
    <property type="entry name" value="Putative anticodon-binding domain of alanyl-tRNA synthetase (AlaRS)"/>
    <property type="match status" value="1"/>
</dbReference>
<comment type="caution">
    <text evidence="15">The sequence shown here is derived from an EMBL/GenBank/DDBJ whole genome shotgun (WGS) entry which is preliminary data.</text>
</comment>
<name>A0A7J7IJD3_9RHOD</name>
<dbReference type="FunFam" id="3.30.930.10:FF:000011">
    <property type="entry name" value="Alanine--tRNA ligase, cytoplasmic"/>
    <property type="match status" value="1"/>
</dbReference>
<keyword evidence="3 12" id="KW-0436">Ligase</keyword>
<keyword evidence="7 12" id="KW-0067">ATP-binding</keyword>
<proteinExistence type="inferred from homology"/>
<dbReference type="EMBL" id="VWRR01000008">
    <property type="protein sequence ID" value="KAF6003138.1"/>
    <property type="molecule type" value="Genomic_DNA"/>
</dbReference>
<dbReference type="Proteomes" id="UP000530660">
    <property type="component" value="Unassembled WGS sequence"/>
</dbReference>
<evidence type="ECO:0000256" key="12">
    <source>
        <dbReference type="HAMAP-Rule" id="MF_03133"/>
    </source>
</evidence>
<dbReference type="InterPro" id="IPR018164">
    <property type="entry name" value="Ala-tRNA-synth_IIc_N"/>
</dbReference>
<evidence type="ECO:0000256" key="9">
    <source>
        <dbReference type="ARBA" id="ARBA00022917"/>
    </source>
</evidence>
<keyword evidence="8 12" id="KW-0694">RNA-binding</keyword>
<dbReference type="AlphaFoldDB" id="A0A7J7IJD3"/>
<dbReference type="InterPro" id="IPR045864">
    <property type="entry name" value="aa-tRNA-synth_II/BPL/LPL"/>
</dbReference>
<evidence type="ECO:0000256" key="1">
    <source>
        <dbReference type="ARBA" id="ARBA00008429"/>
    </source>
</evidence>
<dbReference type="InterPro" id="IPR018162">
    <property type="entry name" value="Ala-tRNA-ligase_IIc_anticod-bd"/>
</dbReference>
<feature type="region of interest" description="Disordered" evidence="13">
    <location>
        <begin position="1"/>
        <end position="24"/>
    </location>
</feature>
<evidence type="ECO:0000256" key="6">
    <source>
        <dbReference type="ARBA" id="ARBA00022833"/>
    </source>
</evidence>
<dbReference type="SMART" id="SM00863">
    <property type="entry name" value="tRNA_SAD"/>
    <property type="match status" value="1"/>
</dbReference>
<dbReference type="GO" id="GO:0008270">
    <property type="term" value="F:zinc ion binding"/>
    <property type="evidence" value="ECO:0007669"/>
    <property type="project" value="UniProtKB-UniRule"/>
</dbReference>
<feature type="binding site" evidence="12">
    <location>
        <position position="621"/>
    </location>
    <ligand>
        <name>Zn(2+)</name>
        <dbReference type="ChEBI" id="CHEBI:29105"/>
    </ligand>
</feature>
<sequence length="890" mass="99529">MVPSSATPDQTEGNAGTRSEPQPWTSARVRQTFIDYFVERGHVFVPSSPVVPFDDPTLLFTNAGMNQFKPLFLGRVDPSSPLYGLKRACNTQKCVRAGGKHNDLDDVGRDTYHHTFFEMLGNWSFGDYFNVEAIDWAWDLLTRVYNLSPDQLYVTYFGGDPANQLPPDLDTRDQWLRYLPSERVLPFGTKDNFWEMGETGPCGPCTEIHYDRVQGRPPSQGAALVNAGDESLIEIWNLVLIQFNRESDGRLRRLPALHVDTGMGLERLCAILQGKRSNYDTDLFIPLFAAIQRETRATEAYAGRLGSADTTLTDTAYRVVADHIRTLTFAIADGAVPSNEGRGYVLRRILRRAVRYGQQFLDAPRGFLHRLVPDLMALYRDVFPEIESKADYLARIILEEEMAFSMTLKRGLDRFHETASALLSAGERIFPGKEAFFLYDSMGFPLDLTQILATERGLTVDVEAYEAEMARQRAQSAAAHRQRLGAAESLILGPEPVAILSHKWNIPPTDDSFKYRWYEPLESTVLAIYTGPEGFVPRVADSSDGVYVGVILDRTPFYAEAGGQVADTGRLGEHFRVISVQSFGGYVLHIGSGRLGVGDRLLAQVDYERRALVAPNHTATHILNWAIWQVLGQPCDQKGSLVDEQKLRFDFAFSRGLRATELERIEQLCREVIARNLLVYTQQVPLSNARQVRALRAVFGETYPNEVRVVSIGVPVDNLLASPQQTDWERFSIELCGGTHLQRTGEAHAFCLVDEGAIAKGIRRVVARTGASALESMALARGLASRLPPIPPDAAETNTVDTAEVQRLATTPTIDGLESLAESLKAVTISAAEKERLRQRLDYWERMARRQAKQAAAAREQALVDNLVEMIDRKRHAGHRGSSRRIQRWS</sequence>
<dbReference type="InterPro" id="IPR050058">
    <property type="entry name" value="Ala-tRNA_ligase"/>
</dbReference>
<comment type="cofactor">
    <cofactor evidence="12">
        <name>Zn(2+)</name>
        <dbReference type="ChEBI" id="CHEBI:29105"/>
    </cofactor>
    <text evidence="12">Binds 1 zinc ion per subunit.</text>
</comment>
<dbReference type="Gene3D" id="3.30.980.10">
    <property type="entry name" value="Threonyl-trna Synthetase, Chain A, domain 2"/>
    <property type="match status" value="1"/>
</dbReference>
<dbReference type="InterPro" id="IPR002318">
    <property type="entry name" value="Ala-tRNA-lgiase_IIc"/>
</dbReference>
<dbReference type="EC" id="6.1.1.7" evidence="12"/>
<comment type="domain">
    <text evidence="12">Consists of three domains; the N-terminal catalytic domain, the editing domain and the C-terminal C-Ala domain. The editing domain removes incorrectly charged amino acids, while the C-Ala domain, along with tRNA(Ala), serves as a bridge to cooperatively bring together the editing and aminoacylation centers thus stimulating deacylation of misacylated tRNAs.</text>
</comment>
<keyword evidence="16" id="KW-1185">Reference proteome</keyword>
<dbReference type="NCBIfam" id="TIGR00344">
    <property type="entry name" value="alaS"/>
    <property type="match status" value="1"/>
</dbReference>
<dbReference type="InterPro" id="IPR018165">
    <property type="entry name" value="Ala-tRNA-synth_IIc_core"/>
</dbReference>
<feature type="binding site" evidence="12">
    <location>
        <position position="740"/>
    </location>
    <ligand>
        <name>Zn(2+)</name>
        <dbReference type="ChEBI" id="CHEBI:29105"/>
    </ligand>
</feature>
<dbReference type="FunFam" id="3.30.980.10:FF:000004">
    <property type="entry name" value="Alanine--tRNA ligase, cytoplasmic"/>
    <property type="match status" value="1"/>
</dbReference>
<dbReference type="Gene3D" id="2.40.30.130">
    <property type="match status" value="1"/>
</dbReference>
<feature type="binding site" evidence="12">
    <location>
        <position position="617"/>
    </location>
    <ligand>
        <name>Zn(2+)</name>
        <dbReference type="ChEBI" id="CHEBI:29105"/>
    </ligand>
</feature>
<dbReference type="HAMAP" id="MF_00036_B">
    <property type="entry name" value="Ala_tRNA_synth_B"/>
    <property type="match status" value="1"/>
</dbReference>
<organism evidence="15 16">
    <name type="scientific">Cyanidiococcus yangmingshanensis</name>
    <dbReference type="NCBI Taxonomy" id="2690220"/>
    <lineage>
        <taxon>Eukaryota</taxon>
        <taxon>Rhodophyta</taxon>
        <taxon>Bangiophyceae</taxon>
        <taxon>Cyanidiales</taxon>
        <taxon>Cyanidiaceae</taxon>
        <taxon>Cyanidiococcus</taxon>
    </lineage>
</organism>
<evidence type="ECO:0000256" key="11">
    <source>
        <dbReference type="ARBA" id="ARBA00048300"/>
    </source>
</evidence>
<keyword evidence="10 12" id="KW-0030">Aminoacyl-tRNA synthetase</keyword>
<dbReference type="GO" id="GO:0005524">
    <property type="term" value="F:ATP binding"/>
    <property type="evidence" value="ECO:0007669"/>
    <property type="project" value="UniProtKB-UniRule"/>
</dbReference>
<evidence type="ECO:0000313" key="15">
    <source>
        <dbReference type="EMBL" id="KAF6003138.1"/>
    </source>
</evidence>
<keyword evidence="2 12" id="KW-0820">tRNA-binding</keyword>
<comment type="catalytic activity">
    <reaction evidence="11 12">
        <text>tRNA(Ala) + L-alanine + ATP = L-alanyl-tRNA(Ala) + AMP + diphosphate</text>
        <dbReference type="Rhea" id="RHEA:12540"/>
        <dbReference type="Rhea" id="RHEA-COMP:9657"/>
        <dbReference type="Rhea" id="RHEA-COMP:9923"/>
        <dbReference type="ChEBI" id="CHEBI:30616"/>
        <dbReference type="ChEBI" id="CHEBI:33019"/>
        <dbReference type="ChEBI" id="CHEBI:57972"/>
        <dbReference type="ChEBI" id="CHEBI:78442"/>
        <dbReference type="ChEBI" id="CHEBI:78497"/>
        <dbReference type="ChEBI" id="CHEBI:456215"/>
        <dbReference type="EC" id="6.1.1.7"/>
    </reaction>
</comment>
<feature type="domain" description="Alanyl-transfer RNA synthetases family profile" evidence="14">
    <location>
        <begin position="24"/>
        <end position="779"/>
    </location>
</feature>
<comment type="similarity">
    <text evidence="1">Belongs to the class-II aminoacyl-tRNA synthetase family. Alax-L subfamily.</text>
</comment>
<evidence type="ECO:0000256" key="10">
    <source>
        <dbReference type="ARBA" id="ARBA00023146"/>
    </source>
</evidence>
<keyword evidence="9 12" id="KW-0648">Protein biosynthesis</keyword>
<comment type="subunit">
    <text evidence="12">Monomer.</text>
</comment>
<dbReference type="SUPFAM" id="SSF50447">
    <property type="entry name" value="Translation proteins"/>
    <property type="match status" value="1"/>
</dbReference>
<dbReference type="GO" id="GO:0070143">
    <property type="term" value="P:mitochondrial alanyl-tRNA aminoacylation"/>
    <property type="evidence" value="ECO:0007669"/>
    <property type="project" value="UniProtKB-UniRule"/>
</dbReference>
<evidence type="ECO:0000256" key="3">
    <source>
        <dbReference type="ARBA" id="ARBA00022598"/>
    </source>
</evidence>
<dbReference type="PANTHER" id="PTHR11777">
    <property type="entry name" value="ALANYL-TRNA SYNTHETASE"/>
    <property type="match status" value="1"/>
</dbReference>
<keyword evidence="4 12" id="KW-0479">Metal-binding</keyword>
<dbReference type="SUPFAM" id="SSF55186">
    <property type="entry name" value="ThrRS/AlaRS common domain"/>
    <property type="match status" value="1"/>
</dbReference>
<dbReference type="Pfam" id="PF07973">
    <property type="entry name" value="tRNA_SAD"/>
    <property type="match status" value="1"/>
</dbReference>
<keyword evidence="5 12" id="KW-0547">Nucleotide-binding</keyword>
<dbReference type="InterPro" id="IPR012947">
    <property type="entry name" value="tRNA_SAD"/>
</dbReference>
<evidence type="ECO:0000256" key="2">
    <source>
        <dbReference type="ARBA" id="ARBA00022555"/>
    </source>
</evidence>
<protein>
    <recommendedName>
        <fullName evidence="12">Alanine--tRNA ligase</fullName>
        <ecNumber evidence="12">6.1.1.7</ecNumber>
    </recommendedName>
    <alternativeName>
        <fullName evidence="12">Alanyl-tRNA synthetase</fullName>
        <shortName evidence="12">AlaRS</shortName>
    </alternativeName>
</protein>
<reference evidence="15 16" key="1">
    <citation type="journal article" date="2020" name="J. Phycol.">
        <title>Comparative genome analysis reveals Cyanidiococcus gen. nov., a new extremophilic red algal genus sister to Cyanidioschyzon (Cyanidioschyzonaceae, Rhodophyta).</title>
        <authorList>
            <person name="Liu S.-L."/>
            <person name="Chiang Y.-R."/>
            <person name="Yoon H.S."/>
            <person name="Fu H.-Y."/>
        </authorList>
    </citation>
    <scope>NUCLEOTIDE SEQUENCE [LARGE SCALE GENOMIC DNA]</scope>
    <source>
        <strain evidence="15 16">THAL066</strain>
    </source>
</reference>
<dbReference type="CDD" id="cd00673">
    <property type="entry name" value="AlaRS_core"/>
    <property type="match status" value="1"/>
</dbReference>
<comment type="subcellular location">
    <subcellularLocation>
        <location evidence="12">Mitochondrion</location>
    </subcellularLocation>
    <subcellularLocation>
        <location evidence="12">Cytoplasm</location>
    </subcellularLocation>
</comment>